<keyword evidence="3" id="KW-0997">Cell inner membrane</keyword>
<accession>A0ABQ6HDR2</accession>
<reference evidence="7 8" key="1">
    <citation type="submission" date="2023-03" db="EMBL/GenBank/DDBJ databases">
        <title>Thalassotalea loyana LMG 22536T draft genome sequence.</title>
        <authorList>
            <person name="Sawabe T."/>
        </authorList>
    </citation>
    <scope>NUCLEOTIDE SEQUENCE [LARGE SCALE GENOMIC DNA]</scope>
    <source>
        <strain evidence="7 8">LMG 22536</strain>
    </source>
</reference>
<evidence type="ECO:0000256" key="4">
    <source>
        <dbReference type="ARBA" id="ARBA00022679"/>
    </source>
</evidence>
<evidence type="ECO:0008006" key="9">
    <source>
        <dbReference type="Google" id="ProtNLM"/>
    </source>
</evidence>
<dbReference type="Proteomes" id="UP001157134">
    <property type="component" value="Unassembled WGS sequence"/>
</dbReference>
<evidence type="ECO:0000256" key="5">
    <source>
        <dbReference type="ARBA" id="ARBA00023136"/>
    </source>
</evidence>
<keyword evidence="8" id="KW-1185">Reference proteome</keyword>
<dbReference type="InterPro" id="IPR004960">
    <property type="entry name" value="LipA_acyltrans"/>
</dbReference>
<evidence type="ECO:0000313" key="7">
    <source>
        <dbReference type="EMBL" id="GLX86243.1"/>
    </source>
</evidence>
<gene>
    <name evidence="7" type="ORF">tloyanaT_24960</name>
</gene>
<dbReference type="EMBL" id="BSSV01000005">
    <property type="protein sequence ID" value="GLX86243.1"/>
    <property type="molecule type" value="Genomic_DNA"/>
</dbReference>
<evidence type="ECO:0000256" key="2">
    <source>
        <dbReference type="ARBA" id="ARBA00022475"/>
    </source>
</evidence>
<keyword evidence="5" id="KW-0472">Membrane</keyword>
<evidence type="ECO:0000256" key="3">
    <source>
        <dbReference type="ARBA" id="ARBA00022519"/>
    </source>
</evidence>
<evidence type="ECO:0000313" key="8">
    <source>
        <dbReference type="Proteomes" id="UP001157134"/>
    </source>
</evidence>
<name>A0ABQ6HDR2_9GAMM</name>
<protein>
    <recommendedName>
        <fullName evidence="9">Lipid A biosynthesis lauroyl acyltransferase</fullName>
    </recommendedName>
</protein>
<organism evidence="7 8">
    <name type="scientific">Thalassotalea loyana</name>
    <dbReference type="NCBI Taxonomy" id="280483"/>
    <lineage>
        <taxon>Bacteria</taxon>
        <taxon>Pseudomonadati</taxon>
        <taxon>Pseudomonadota</taxon>
        <taxon>Gammaproteobacteria</taxon>
        <taxon>Alteromonadales</taxon>
        <taxon>Colwelliaceae</taxon>
        <taxon>Thalassotalea</taxon>
    </lineage>
</organism>
<dbReference type="Pfam" id="PF03279">
    <property type="entry name" value="Lip_A_acyltrans"/>
    <property type="match status" value="1"/>
</dbReference>
<dbReference type="RefSeq" id="WP_284299060.1">
    <property type="nucleotide sequence ID" value="NZ_BSSV01000005.1"/>
</dbReference>
<sequence>MSQSNRAQAFINSRREYIQEKAPMYYTTTPGDIHHRERVVNMSSAMFKFFDFAQTTLSANAMVDRVIENQVSAEFDVSHLYAPKNKALRPDILRVEKAWDEQITPQANRIYCSYHLGSYRLIVGYLLSKGVDVALLVTDDVMQQQIERIYDFHQEICTKEPFGKLTFFNAESFNGISDAVDFYQAGGSLLIYIDGNSGIGGMGRNDNRLLTVDFLNRQIKARKGVAFLSRVLMADIFPVFVRNNDDGTRSLITSTPIKPNRAIAKSEYIEQTTKHLFDILAREINREPESWEGWLYIHKVTCTPQHPEHQQLQAPTQQDIDPFALYFNDNAFALLQYPGATVLLNIRQFKFHVLSATAVRAIRFVREKQNVLHVVKQNLVEELIRSRIILQGASNEQ</sequence>
<keyword evidence="6" id="KW-0012">Acyltransferase</keyword>
<keyword evidence="2" id="KW-1003">Cell membrane</keyword>
<keyword evidence="4" id="KW-0808">Transferase</keyword>
<evidence type="ECO:0000256" key="1">
    <source>
        <dbReference type="ARBA" id="ARBA00004533"/>
    </source>
</evidence>
<proteinExistence type="predicted"/>
<comment type="subcellular location">
    <subcellularLocation>
        <location evidence="1">Cell inner membrane</location>
    </subcellularLocation>
</comment>
<comment type="caution">
    <text evidence="7">The sequence shown here is derived from an EMBL/GenBank/DDBJ whole genome shotgun (WGS) entry which is preliminary data.</text>
</comment>
<evidence type="ECO:0000256" key="6">
    <source>
        <dbReference type="ARBA" id="ARBA00023315"/>
    </source>
</evidence>